<evidence type="ECO:0000313" key="3">
    <source>
        <dbReference type="EMBL" id="TQM32091.1"/>
    </source>
</evidence>
<accession>A0A543FEA2</accession>
<dbReference type="PANTHER" id="PTHR46825:SF7">
    <property type="entry name" value="D-ALANYL-D-ALANINE CARBOXYPEPTIDASE"/>
    <property type="match status" value="1"/>
</dbReference>
<feature type="domain" description="Beta-lactamase-related" evidence="2">
    <location>
        <begin position="43"/>
        <end position="350"/>
    </location>
</feature>
<dbReference type="SUPFAM" id="SSF56601">
    <property type="entry name" value="beta-lactamase/transpeptidase-like"/>
    <property type="match status" value="1"/>
</dbReference>
<gene>
    <name evidence="3" type="ORF">FB390_3768</name>
</gene>
<dbReference type="PANTHER" id="PTHR46825">
    <property type="entry name" value="D-ALANYL-D-ALANINE-CARBOXYPEPTIDASE/ENDOPEPTIDASE AMPH"/>
    <property type="match status" value="1"/>
</dbReference>
<dbReference type="Gene3D" id="3.40.710.10">
    <property type="entry name" value="DD-peptidase/beta-lactamase superfamily"/>
    <property type="match status" value="1"/>
</dbReference>
<keyword evidence="4" id="KW-1185">Reference proteome</keyword>
<keyword evidence="3" id="KW-0645">Protease</keyword>
<proteinExistence type="predicted"/>
<evidence type="ECO:0000256" key="1">
    <source>
        <dbReference type="SAM" id="SignalP"/>
    </source>
</evidence>
<evidence type="ECO:0000259" key="2">
    <source>
        <dbReference type="Pfam" id="PF00144"/>
    </source>
</evidence>
<dbReference type="InterPro" id="IPR050491">
    <property type="entry name" value="AmpC-like"/>
</dbReference>
<feature type="chain" id="PRO_5022229037" evidence="1">
    <location>
        <begin position="25"/>
        <end position="375"/>
    </location>
</feature>
<feature type="signal peptide" evidence="1">
    <location>
        <begin position="1"/>
        <end position="24"/>
    </location>
</feature>
<reference evidence="3 4" key="1">
    <citation type="submission" date="2019-06" db="EMBL/GenBank/DDBJ databases">
        <title>Sequencing the genomes of 1000 actinobacteria strains.</title>
        <authorList>
            <person name="Klenk H.-P."/>
        </authorList>
    </citation>
    <scope>NUCLEOTIDE SEQUENCE [LARGE SCALE GENOMIC DNA]</scope>
    <source>
        <strain evidence="3 4">DSM 103495</strain>
    </source>
</reference>
<sequence length="375" mass="40117">MRWFAAAFLLVVSMVWPVPSSVGAEPAVGANWQSELDRVVLASGVPGAQLVVSGDSGEMRLNSGVGDVGTGAPFPDDARVRIASNTKSFVAAVALQLVGERRVELDSPIEAYLPGVVTGPGGDGRRITVRNLLQHTSGIPDYLTEVDLDSVAGMQRYRPASELIETALDRPAEFEPGARWGYSNTNYLIIGSMIEQLTGLPVGVEVTRRIILPLGLQETYWPLYPLEQVVRGPHPRNYLVVGAERVDITDIDPNWGLADGAIVASGRDLNRFFMALITGRVVAPAQLEQMRTTIPSGVPLLDQEIGLGLFRRVNRCGIETWGHGGSIAGSSVVGAATERHAVTIAMNQLPSLISSLAPHGGVQDVIDMVLCDLAR</sequence>
<comment type="caution">
    <text evidence="3">The sequence shown here is derived from an EMBL/GenBank/DDBJ whole genome shotgun (WGS) entry which is preliminary data.</text>
</comment>
<evidence type="ECO:0000313" key="4">
    <source>
        <dbReference type="Proteomes" id="UP000316331"/>
    </source>
</evidence>
<dbReference type="InterPro" id="IPR012338">
    <property type="entry name" value="Beta-lactam/transpept-like"/>
</dbReference>
<dbReference type="Proteomes" id="UP000316331">
    <property type="component" value="Unassembled WGS sequence"/>
</dbReference>
<organism evidence="3 4">
    <name type="scientific">Nocardia bhagyanarayanae</name>
    <dbReference type="NCBI Taxonomy" id="1215925"/>
    <lineage>
        <taxon>Bacteria</taxon>
        <taxon>Bacillati</taxon>
        <taxon>Actinomycetota</taxon>
        <taxon>Actinomycetes</taxon>
        <taxon>Mycobacteriales</taxon>
        <taxon>Nocardiaceae</taxon>
        <taxon>Nocardia</taxon>
    </lineage>
</organism>
<dbReference type="AlphaFoldDB" id="A0A543FEA2"/>
<name>A0A543FEA2_9NOCA</name>
<keyword evidence="3" id="KW-0378">Hydrolase</keyword>
<dbReference type="InterPro" id="IPR001466">
    <property type="entry name" value="Beta-lactam-related"/>
</dbReference>
<dbReference type="GO" id="GO:0004180">
    <property type="term" value="F:carboxypeptidase activity"/>
    <property type="evidence" value="ECO:0007669"/>
    <property type="project" value="UniProtKB-KW"/>
</dbReference>
<dbReference type="Pfam" id="PF00144">
    <property type="entry name" value="Beta-lactamase"/>
    <property type="match status" value="1"/>
</dbReference>
<protein>
    <submittedName>
        <fullName evidence="3">D-alanyl-D-alanine carboxypeptidase</fullName>
    </submittedName>
</protein>
<dbReference type="EMBL" id="VFPG01000001">
    <property type="protein sequence ID" value="TQM32091.1"/>
    <property type="molecule type" value="Genomic_DNA"/>
</dbReference>
<keyword evidence="1" id="KW-0732">Signal</keyword>
<keyword evidence="3" id="KW-0121">Carboxypeptidase</keyword>